<evidence type="ECO:0000256" key="1">
    <source>
        <dbReference type="SAM" id="Phobius"/>
    </source>
</evidence>
<dbReference type="Gene3D" id="3.40.1520.20">
    <property type="match status" value="1"/>
</dbReference>
<accession>A0ABX8S876</accession>
<protein>
    <submittedName>
        <fullName evidence="2">Uncharacterized protein</fullName>
    </submittedName>
</protein>
<evidence type="ECO:0000313" key="3">
    <source>
        <dbReference type="Proteomes" id="UP000887023"/>
    </source>
</evidence>
<dbReference type="Proteomes" id="UP000887023">
    <property type="component" value="Chromosome"/>
</dbReference>
<name>A0ABX8S876_9ACTN</name>
<dbReference type="InterPro" id="IPR036737">
    <property type="entry name" value="OmpA-like_sf"/>
</dbReference>
<dbReference type="SUPFAM" id="SSF103088">
    <property type="entry name" value="OmpA-like"/>
    <property type="match status" value="1"/>
</dbReference>
<dbReference type="EMBL" id="CP079105">
    <property type="protein sequence ID" value="QXQ13963.1"/>
    <property type="molecule type" value="Genomic_DNA"/>
</dbReference>
<sequence>MGDWRRSPWTPVVVVGFVTSLAITILITLTPAGVRDRMQHDLTVRADRALYQAGVPEAQVRFTGRDATLYDIPTGQDLVAVDALRQMYGVRGVRVYRAEAEPVDGIPGPFGVTVQGEEVDLRGSVVDQATADRVLEAAGKQASGRKILDNLSVGTADGGGWPPMSAVDVVGAAVAPGVGVVLDGLTVTLTGAVPTELEKVAADQRVRVAAPGSVVRNELVMQQPGAVVAPGAVQQQVDAAIAVRSVAFEVHTATLTPAAGATVGQIAELLKTAPQTRLELAGTGDRTLTIRDLLVEAGIPTERIEQAPGGDPVRFTVR</sequence>
<organism evidence="2 3">
    <name type="scientific">Skermania pinensis</name>
    <dbReference type="NCBI Taxonomy" id="39122"/>
    <lineage>
        <taxon>Bacteria</taxon>
        <taxon>Bacillati</taxon>
        <taxon>Actinomycetota</taxon>
        <taxon>Actinomycetes</taxon>
        <taxon>Mycobacteriales</taxon>
        <taxon>Gordoniaceae</taxon>
        <taxon>Skermania</taxon>
    </lineage>
</organism>
<proteinExistence type="predicted"/>
<reference evidence="2" key="1">
    <citation type="submission" date="2021-07" db="EMBL/GenBank/DDBJ databases">
        <title>Candidatus Kaistella beijingensis sp. nov. isolated from a municipal wastewater treatment plant is involved in sludge foaming.</title>
        <authorList>
            <person name="Song Y."/>
            <person name="Liu S.-J."/>
        </authorList>
    </citation>
    <scope>NUCLEOTIDE SEQUENCE</scope>
    <source>
        <strain evidence="2">DSM 43998</strain>
    </source>
</reference>
<feature type="transmembrane region" description="Helical" evidence="1">
    <location>
        <begin position="12"/>
        <end position="34"/>
    </location>
</feature>
<evidence type="ECO:0000313" key="2">
    <source>
        <dbReference type="EMBL" id="QXQ13963.1"/>
    </source>
</evidence>
<keyword evidence="1" id="KW-0472">Membrane</keyword>
<keyword evidence="1" id="KW-1133">Transmembrane helix</keyword>
<keyword evidence="3" id="KW-1185">Reference proteome</keyword>
<gene>
    <name evidence="2" type="ORF">KV203_00355</name>
</gene>
<keyword evidence="1" id="KW-0812">Transmembrane</keyword>
<dbReference type="RefSeq" id="WP_157079855.1">
    <property type="nucleotide sequence ID" value="NZ_CBCRUZ010000006.1"/>
</dbReference>